<organism evidence="5 6">
    <name type="scientific">Azospirillum oleiclasticum</name>
    <dbReference type="NCBI Taxonomy" id="2735135"/>
    <lineage>
        <taxon>Bacteria</taxon>
        <taxon>Pseudomonadati</taxon>
        <taxon>Pseudomonadota</taxon>
        <taxon>Alphaproteobacteria</taxon>
        <taxon>Rhodospirillales</taxon>
        <taxon>Azospirillaceae</taxon>
        <taxon>Azospirillum</taxon>
    </lineage>
</organism>
<dbReference type="InterPro" id="IPR028081">
    <property type="entry name" value="Leu-bd"/>
</dbReference>
<proteinExistence type="inferred from homology"/>
<keyword evidence="2" id="KW-0732">Signal</keyword>
<protein>
    <submittedName>
        <fullName evidence="5">Penicillin-binding protein activator</fullName>
    </submittedName>
</protein>
<dbReference type="Proteomes" id="UP000584642">
    <property type="component" value="Unassembled WGS sequence"/>
</dbReference>
<dbReference type="InterPro" id="IPR051010">
    <property type="entry name" value="BCAA_transport"/>
</dbReference>
<feature type="domain" description="Leucine-binding protein" evidence="4">
    <location>
        <begin position="66"/>
        <end position="388"/>
    </location>
</feature>
<dbReference type="PANTHER" id="PTHR30483:SF6">
    <property type="entry name" value="PERIPLASMIC BINDING PROTEIN OF ABC TRANSPORTER FOR NATURAL AMINO ACIDS"/>
    <property type="match status" value="1"/>
</dbReference>
<dbReference type="InterPro" id="IPR028082">
    <property type="entry name" value="Peripla_BP_I"/>
</dbReference>
<evidence type="ECO:0000256" key="3">
    <source>
        <dbReference type="ARBA" id="ARBA00022970"/>
    </source>
</evidence>
<dbReference type="SUPFAM" id="SSF53822">
    <property type="entry name" value="Periplasmic binding protein-like I"/>
    <property type="match status" value="1"/>
</dbReference>
<dbReference type="CDD" id="cd06339">
    <property type="entry name" value="PBP1_YraM_LppC_lipoprotein-like"/>
    <property type="match status" value="1"/>
</dbReference>
<evidence type="ECO:0000259" key="4">
    <source>
        <dbReference type="Pfam" id="PF13458"/>
    </source>
</evidence>
<comment type="similarity">
    <text evidence="1">Belongs to the leucine-binding protein family.</text>
</comment>
<evidence type="ECO:0000256" key="2">
    <source>
        <dbReference type="ARBA" id="ARBA00022729"/>
    </source>
</evidence>
<reference evidence="5 6" key="1">
    <citation type="submission" date="2020-05" db="EMBL/GenBank/DDBJ databases">
        <title>Azospirillum oleiclasticum sp. nov, a nitrogen-fixing and heavy crude oil-emulsifying bacterium isolated from the crude oil of Yumen Oilfield.</title>
        <authorList>
            <person name="Wu D."/>
            <person name="Cai M."/>
            <person name="Zhang X."/>
        </authorList>
    </citation>
    <scope>NUCLEOTIDE SEQUENCE [LARGE SCALE GENOMIC DNA]</scope>
    <source>
        <strain evidence="5 6">ROY-1-1-2</strain>
    </source>
</reference>
<gene>
    <name evidence="5" type="ORF">HND93_27825</name>
</gene>
<keyword evidence="3" id="KW-0029">Amino-acid transport</keyword>
<keyword evidence="3" id="KW-0813">Transport</keyword>
<accession>A0ABX2TK34</accession>
<dbReference type="Pfam" id="PF13458">
    <property type="entry name" value="Peripla_BP_6"/>
    <property type="match status" value="1"/>
</dbReference>
<evidence type="ECO:0000313" key="5">
    <source>
        <dbReference type="EMBL" id="NYZ23527.1"/>
    </source>
</evidence>
<dbReference type="EMBL" id="JABFDB010000028">
    <property type="protein sequence ID" value="NYZ23527.1"/>
    <property type="molecule type" value="Genomic_DNA"/>
</dbReference>
<evidence type="ECO:0000313" key="6">
    <source>
        <dbReference type="Proteomes" id="UP000584642"/>
    </source>
</evidence>
<dbReference type="Gene3D" id="3.40.50.2300">
    <property type="match status" value="2"/>
</dbReference>
<keyword evidence="6" id="KW-1185">Reference proteome</keyword>
<comment type="caution">
    <text evidence="5">The sequence shown here is derived from an EMBL/GenBank/DDBJ whole genome shotgun (WGS) entry which is preliminary data.</text>
</comment>
<sequence>MWRPSVARSATLVPRALSGLGTVRSRAAVLWTLCALLVAGCSTVTGVRPTAQAPQPTPAAPPPVTKVALLLPLTGQSAAIGQPMLESAQMALFDVAGDRFELLPRDTRGTPQGAADAARGALADGAQLVLGPLFAAEVAAVKPITQAAGVSVLAFSTDWTLAGGGTHILGFVPSDQVNRVVGFARSRGVTRFATLAPRSPYGDAVVNALQSATQRFGGQVTQIERYEPGNPDTAQVVRPLTGLPTPPQAVMLADGVARTRQLGAALAAGGVDTAQVRLLGTGLWDDPGLGQEPAMVGSWFAAPAPRGRADFEARFESIYGRKPPRLATLSYDATAMAAALTKAHGPNAFTPANLTSPSGFEGVDGLFRLRTGGVAERGLAVLEVTPDGTRVLDPAPSSFATLGQ</sequence>
<name>A0ABX2TK34_9PROT</name>
<dbReference type="PANTHER" id="PTHR30483">
    <property type="entry name" value="LEUCINE-SPECIFIC-BINDING PROTEIN"/>
    <property type="match status" value="1"/>
</dbReference>
<evidence type="ECO:0000256" key="1">
    <source>
        <dbReference type="ARBA" id="ARBA00010062"/>
    </source>
</evidence>